<reference evidence="1 2" key="1">
    <citation type="journal article" date="2016" name="Int. J. Syst. Evol. Microbiol.">
        <title>Pyruvatibacter mobilis gen. nov., sp. nov., a marine bacterium from the culture broth of Picochlorum sp. 122.</title>
        <authorList>
            <person name="Wang G."/>
            <person name="Tang M."/>
            <person name="Wu H."/>
            <person name="Dai S."/>
            <person name="Li T."/>
            <person name="Chen C."/>
            <person name="He H."/>
            <person name="Fan J."/>
            <person name="Xiang W."/>
            <person name="Li X."/>
        </authorList>
    </citation>
    <scope>NUCLEOTIDE SEQUENCE [LARGE SCALE GENOMIC DNA]</scope>
    <source>
        <strain evidence="1 2">GYP-11</strain>
    </source>
</reference>
<dbReference type="PANTHER" id="PTHR35868">
    <property type="entry name" value="DUF2804 DOMAIN-CONTAINING PROTEIN-RELATED"/>
    <property type="match status" value="1"/>
</dbReference>
<keyword evidence="2" id="KW-1185">Reference proteome</keyword>
<proteinExistence type="predicted"/>
<dbReference type="InterPro" id="IPR021243">
    <property type="entry name" value="DUF2804"/>
</dbReference>
<sequence length="341" mass="38112">MSTQHELSPGPLHDARGHLTEAGYATDERKRYSRAAIRAPWYRIKEWDYYGIFGDDYGIGLVIADNSYMGLLSVTWFDFTARTMRDVAAIPLFTRGQLGLPESADTGDIAASHKGVSLDFRHVDGGRRLILDCPAFEGGKGLAGEIFLAQPDMDRMTIATPFPEGDRLFYYNQKINCLAATGEVTVAGVPHSFSPDRHFGVLDWGRGCWAYDNVWYWGSASGLVQGRPFGFNIGYGFGDTSAASENMVFVDGRAHKLDQVTFHIPEEGFDAAPWRFSSNDGRFEMDFEPVFDRAAYTNLGLIRSDTHQTFGHFSGRVRLDDGSVLEVERLLGFAEEVKNRW</sequence>
<dbReference type="Proteomes" id="UP000470384">
    <property type="component" value="Unassembled WGS sequence"/>
</dbReference>
<comment type="caution">
    <text evidence="1">The sequence shown here is derived from an EMBL/GenBank/DDBJ whole genome shotgun (WGS) entry which is preliminary data.</text>
</comment>
<dbReference type="OrthoDB" id="9134802at2"/>
<dbReference type="AlphaFoldDB" id="A0A845Q7C5"/>
<dbReference type="RefSeq" id="WP_160586367.1">
    <property type="nucleotide sequence ID" value="NZ_BMHN01000001.1"/>
</dbReference>
<dbReference type="EMBL" id="WXYQ01000001">
    <property type="protein sequence ID" value="NBG94229.1"/>
    <property type="molecule type" value="Genomic_DNA"/>
</dbReference>
<dbReference type="Pfam" id="PF10974">
    <property type="entry name" value="DUF2804"/>
    <property type="match status" value="1"/>
</dbReference>
<evidence type="ECO:0000313" key="1">
    <source>
        <dbReference type="EMBL" id="NBG94229.1"/>
    </source>
</evidence>
<dbReference type="PANTHER" id="PTHR35868:SF3">
    <property type="entry name" value="DUF2804 DOMAIN-CONTAINING PROTEIN"/>
    <property type="match status" value="1"/>
</dbReference>
<gene>
    <name evidence="1" type="ORF">GTQ45_00620</name>
</gene>
<name>A0A845Q7C5_9HYPH</name>
<protein>
    <submittedName>
        <fullName evidence="1">DUF2804 family protein</fullName>
    </submittedName>
</protein>
<organism evidence="1 2">
    <name type="scientific">Pyruvatibacter mobilis</name>
    <dbReference type="NCBI Taxonomy" id="1712261"/>
    <lineage>
        <taxon>Bacteria</taxon>
        <taxon>Pseudomonadati</taxon>
        <taxon>Pseudomonadota</taxon>
        <taxon>Alphaproteobacteria</taxon>
        <taxon>Hyphomicrobiales</taxon>
        <taxon>Parvibaculaceae</taxon>
        <taxon>Pyruvatibacter</taxon>
    </lineage>
</organism>
<accession>A0A845Q7C5</accession>
<dbReference type="GeneID" id="300656285"/>
<evidence type="ECO:0000313" key="2">
    <source>
        <dbReference type="Proteomes" id="UP000470384"/>
    </source>
</evidence>